<organism evidence="1 2">
    <name type="scientific">Phytophthora kernoviae 00238/432</name>
    <dbReference type="NCBI Taxonomy" id="1284355"/>
    <lineage>
        <taxon>Eukaryota</taxon>
        <taxon>Sar</taxon>
        <taxon>Stramenopiles</taxon>
        <taxon>Oomycota</taxon>
        <taxon>Peronosporomycetes</taxon>
        <taxon>Peronosporales</taxon>
        <taxon>Peronosporaceae</taxon>
        <taxon>Phytophthora</taxon>
    </lineage>
</organism>
<sequence length="206" mass="23533">MKQLREEVQNLKIVRQGSRFRSKSKPAPWSIVIEMFRLLETSFQSPWCVANAENIMNYTKTGRSLAFLQMACIPAVAMGELHGFTALVEQLRRYSVYFGDPRLQLSQIETMAPGVMRATASLSVTITKPTMRWVFPHLEEPATWWSDTHQSIRDRLLGQRLSCSCSMSFLFEEEGNRVGRLEIKIDLLPSLVQVLGSVEDALFVFE</sequence>
<comment type="caution">
    <text evidence="1">The sequence shown here is derived from an EMBL/GenBank/DDBJ whole genome shotgun (WGS) entry which is preliminary data.</text>
</comment>
<dbReference type="EMBL" id="AOFI03000520">
    <property type="protein sequence ID" value="KAF4316564.1"/>
    <property type="molecule type" value="Genomic_DNA"/>
</dbReference>
<reference evidence="1" key="1">
    <citation type="journal article" date="2015" name="Genom Data">
        <title>Draft genome sequences of Phytophthora kernoviae and Phytophthora ramorum lineage EU2 from Scotland.</title>
        <authorList>
            <person name="Sambles C."/>
            <person name="Schlenzig A."/>
            <person name="O'Neill P."/>
            <person name="Grant M."/>
            <person name="Studholme D.J."/>
        </authorList>
    </citation>
    <scope>NUCLEOTIDE SEQUENCE</scope>
    <source>
        <strain evidence="1">00238/432</strain>
    </source>
</reference>
<proteinExistence type="predicted"/>
<dbReference type="AlphaFoldDB" id="A0A8J4S512"/>
<name>A0A8J4S512_9STRA</name>
<gene>
    <name evidence="1" type="ORF">G195_009210</name>
</gene>
<evidence type="ECO:0000313" key="1">
    <source>
        <dbReference type="EMBL" id="KAF4316564.1"/>
    </source>
</evidence>
<evidence type="ECO:0008006" key="3">
    <source>
        <dbReference type="Google" id="ProtNLM"/>
    </source>
</evidence>
<accession>A0A8J4S512</accession>
<protein>
    <recommendedName>
        <fullName evidence="3">Bzip transcription factor</fullName>
    </recommendedName>
</protein>
<dbReference type="Proteomes" id="UP000702964">
    <property type="component" value="Unassembled WGS sequence"/>
</dbReference>
<reference evidence="1" key="2">
    <citation type="submission" date="2020-02" db="EMBL/GenBank/DDBJ databases">
        <authorList>
            <person name="Studholme D.J."/>
        </authorList>
    </citation>
    <scope>NUCLEOTIDE SEQUENCE</scope>
    <source>
        <strain evidence="1">00238/432</strain>
    </source>
</reference>
<evidence type="ECO:0000313" key="2">
    <source>
        <dbReference type="Proteomes" id="UP000702964"/>
    </source>
</evidence>